<dbReference type="GeneID" id="20212488"/>
<evidence type="ECO:0000256" key="1">
    <source>
        <dbReference type="ARBA" id="ARBA00005361"/>
    </source>
</evidence>
<evidence type="ECO:0000313" key="3">
    <source>
        <dbReference type="EMBL" id="ESN98268.1"/>
    </source>
</evidence>
<organism evidence="4 5">
    <name type="scientific">Helobdella robusta</name>
    <name type="common">Californian leech</name>
    <dbReference type="NCBI Taxonomy" id="6412"/>
    <lineage>
        <taxon>Eukaryota</taxon>
        <taxon>Metazoa</taxon>
        <taxon>Spiralia</taxon>
        <taxon>Lophotrochozoa</taxon>
        <taxon>Annelida</taxon>
        <taxon>Clitellata</taxon>
        <taxon>Hirudinea</taxon>
        <taxon>Rhynchobdellida</taxon>
        <taxon>Glossiphoniidae</taxon>
        <taxon>Helobdella</taxon>
    </lineage>
</organism>
<dbReference type="STRING" id="6412.T1FUJ2"/>
<dbReference type="GO" id="GO:0005737">
    <property type="term" value="C:cytoplasm"/>
    <property type="evidence" value="ECO:0000318"/>
    <property type="project" value="GO_Central"/>
</dbReference>
<sequence>MNKNINNNMNKNINNNINNNPRNDKIMNANSNNKNIAKSEIKNVNDNSNNNNNNTSTATTTEDKIKTDNSTQTDPNIFCGFHNHRIKRLVDEILYAYLYPVRKYDPVKCGYLCRSLCKMIRDRSQEITKAYDWLDGKETLPLKLVINVVIGQDLNQNFQMACRTWSDVNKDGFVCCVYRNNVIFAVATVHGMDNNTCYCHGDDPQAQQQQPHQQYNSSSSNNVFSEANEFKNHAQLSGGSWGWDTAFSPPVVNEILIKQKGLFNPELQITLIHSVFHLNKAYKYTVKLFFKLTKSQSKQYYVNVSSKVTHP</sequence>
<dbReference type="RefSeq" id="XP_009023607.1">
    <property type="nucleotide sequence ID" value="XM_009025359.1"/>
</dbReference>
<dbReference type="InterPro" id="IPR005334">
    <property type="entry name" value="Tctex-1-like"/>
</dbReference>
<reference evidence="3 5" key="2">
    <citation type="journal article" date="2013" name="Nature">
        <title>Insights into bilaterian evolution from three spiralian genomes.</title>
        <authorList>
            <person name="Simakov O."/>
            <person name="Marletaz F."/>
            <person name="Cho S.J."/>
            <person name="Edsinger-Gonzales E."/>
            <person name="Havlak P."/>
            <person name="Hellsten U."/>
            <person name="Kuo D.H."/>
            <person name="Larsson T."/>
            <person name="Lv J."/>
            <person name="Arendt D."/>
            <person name="Savage R."/>
            <person name="Osoegawa K."/>
            <person name="de Jong P."/>
            <person name="Grimwood J."/>
            <person name="Chapman J.A."/>
            <person name="Shapiro H."/>
            <person name="Aerts A."/>
            <person name="Otillar R.P."/>
            <person name="Terry A.Y."/>
            <person name="Boore J.L."/>
            <person name="Grigoriev I.V."/>
            <person name="Lindberg D.R."/>
            <person name="Seaver E.C."/>
            <person name="Weisblat D.A."/>
            <person name="Putnam N.H."/>
            <person name="Rokhsar D.S."/>
        </authorList>
    </citation>
    <scope>NUCLEOTIDE SEQUENCE</scope>
</reference>
<dbReference type="Proteomes" id="UP000015101">
    <property type="component" value="Unassembled WGS sequence"/>
</dbReference>
<dbReference type="CDD" id="cd21451">
    <property type="entry name" value="DLC-like_TCTEX1D"/>
    <property type="match status" value="1"/>
</dbReference>
<dbReference type="PANTHER" id="PTHR21255:SF65">
    <property type="entry name" value="TCTEX1 DOMAIN-CONTAINING PROTEIN 2"/>
    <property type="match status" value="1"/>
</dbReference>
<feature type="region of interest" description="Disordered" evidence="2">
    <location>
        <begin position="42"/>
        <end position="69"/>
    </location>
</feature>
<dbReference type="GO" id="GO:0005868">
    <property type="term" value="C:cytoplasmic dynein complex"/>
    <property type="evidence" value="ECO:0000318"/>
    <property type="project" value="GO_Central"/>
</dbReference>
<dbReference type="CTD" id="20212488"/>
<dbReference type="KEGG" id="hro:HELRODRAFT_193024"/>
<comment type="similarity">
    <text evidence="1">Belongs to the dynein light chain Tctex-type family.</text>
</comment>
<feature type="region of interest" description="Disordered" evidence="2">
    <location>
        <begin position="1"/>
        <end position="30"/>
    </location>
</feature>
<dbReference type="Gene3D" id="3.30.1140.40">
    <property type="entry name" value="Tctex-1"/>
    <property type="match status" value="1"/>
</dbReference>
<dbReference type="GO" id="GO:0007018">
    <property type="term" value="P:microtubule-based movement"/>
    <property type="evidence" value="ECO:0000318"/>
    <property type="project" value="GO_Central"/>
</dbReference>
<reference evidence="4" key="3">
    <citation type="submission" date="2015-06" db="UniProtKB">
        <authorList>
            <consortium name="EnsemblMetazoa"/>
        </authorList>
    </citation>
    <scope>IDENTIFICATION</scope>
</reference>
<gene>
    <name evidence="4" type="primary">20212488</name>
    <name evidence="3" type="ORF">HELRODRAFT_193024</name>
</gene>
<dbReference type="PANTHER" id="PTHR21255">
    <property type="entry name" value="T-COMPLEX-ASSOCIATED-TESTIS-EXPRESSED 1/ DYNEIN LIGHT CHAIN"/>
    <property type="match status" value="1"/>
</dbReference>
<evidence type="ECO:0000313" key="4">
    <source>
        <dbReference type="EnsemblMetazoa" id="HelroP193024"/>
    </source>
</evidence>
<dbReference type="AlphaFoldDB" id="T1FUJ2"/>
<keyword evidence="5" id="KW-1185">Reference proteome</keyword>
<dbReference type="HOGENOM" id="CLU_895107_0_0_1"/>
<dbReference type="InterPro" id="IPR038586">
    <property type="entry name" value="Tctex-1-like_sf"/>
</dbReference>
<proteinExistence type="inferred from homology"/>
<dbReference type="EMBL" id="KB097182">
    <property type="protein sequence ID" value="ESN98268.1"/>
    <property type="molecule type" value="Genomic_DNA"/>
</dbReference>
<dbReference type="EMBL" id="AMQM01005952">
    <property type="status" value="NOT_ANNOTATED_CDS"/>
    <property type="molecule type" value="Genomic_DNA"/>
</dbReference>
<dbReference type="Pfam" id="PF03645">
    <property type="entry name" value="Tctex-1"/>
    <property type="match status" value="1"/>
</dbReference>
<dbReference type="InParanoid" id="T1FUJ2"/>
<reference evidence="5" key="1">
    <citation type="submission" date="2012-12" db="EMBL/GenBank/DDBJ databases">
        <authorList>
            <person name="Hellsten U."/>
            <person name="Grimwood J."/>
            <person name="Chapman J.A."/>
            <person name="Shapiro H."/>
            <person name="Aerts A."/>
            <person name="Otillar R.P."/>
            <person name="Terry A.Y."/>
            <person name="Boore J.L."/>
            <person name="Simakov O."/>
            <person name="Marletaz F."/>
            <person name="Cho S.-J."/>
            <person name="Edsinger-Gonzales E."/>
            <person name="Havlak P."/>
            <person name="Kuo D.-H."/>
            <person name="Larsson T."/>
            <person name="Lv J."/>
            <person name="Arendt D."/>
            <person name="Savage R."/>
            <person name="Osoegawa K."/>
            <person name="de Jong P."/>
            <person name="Lindberg D.R."/>
            <person name="Seaver E.C."/>
            <person name="Weisblat D.A."/>
            <person name="Putnam N.H."/>
            <person name="Grigoriev I.V."/>
            <person name="Rokhsar D.S."/>
        </authorList>
    </citation>
    <scope>NUCLEOTIDE SEQUENCE</scope>
</reference>
<name>T1FUJ2_HELRO</name>
<evidence type="ECO:0000256" key="2">
    <source>
        <dbReference type="SAM" id="MobiDB-lite"/>
    </source>
</evidence>
<accession>T1FUJ2</accession>
<dbReference type="OrthoDB" id="10248487at2759"/>
<feature type="compositionally biased region" description="Low complexity" evidence="2">
    <location>
        <begin position="44"/>
        <end position="60"/>
    </location>
</feature>
<dbReference type="EnsemblMetazoa" id="HelroT193024">
    <property type="protein sequence ID" value="HelroP193024"/>
    <property type="gene ID" value="HelroG193024"/>
</dbReference>
<protein>
    <submittedName>
        <fullName evidence="3 4">Uncharacterized protein</fullName>
    </submittedName>
</protein>
<evidence type="ECO:0000313" key="5">
    <source>
        <dbReference type="Proteomes" id="UP000015101"/>
    </source>
</evidence>
<dbReference type="GO" id="GO:0045505">
    <property type="term" value="F:dynein intermediate chain binding"/>
    <property type="evidence" value="ECO:0000318"/>
    <property type="project" value="GO_Central"/>
</dbReference>